<protein>
    <submittedName>
        <fullName evidence="2">Os03g0374901 protein</fullName>
    </submittedName>
</protein>
<keyword evidence="3" id="KW-1185">Reference proteome</keyword>
<name>A0A0P0VXZ6_ORYSJ</name>
<feature type="compositionally biased region" description="Basic and acidic residues" evidence="1">
    <location>
        <begin position="162"/>
        <end position="171"/>
    </location>
</feature>
<accession>A0A0P0VXZ6</accession>
<proteinExistence type="predicted"/>
<feature type="compositionally biased region" description="Basic and acidic residues" evidence="1">
    <location>
        <begin position="364"/>
        <end position="418"/>
    </location>
</feature>
<evidence type="ECO:0000313" key="3">
    <source>
        <dbReference type="Proteomes" id="UP000059680"/>
    </source>
</evidence>
<sequence>RAGSNDGVKPEPLLGPAHPHDAVPSHAKGGEPSGDGGDPPPGDGDHVRQERRRHEAHGGERRERERDTVGALERRSVPPAAAEPEEGGELEQRAEAVEQVGGGDDVVEAEEGDGDRDGGGGGDGDPRGGGSSGAAAGEDGGEEAQLRHAEELERAAAQLRFEQPDGGEHRAGLRPVLEPPPADDACCVGQVAVLPRLRRRVRGADRRHERQQVADGDEHHRHRERPRERPLRPLHLAGHGARAVPVVEVPEERVEEEPPVSLPPLHPRRPPPRPRPRRRHRRHQHERRQRHEPQGDGAPPHNAEAGQVEEGEEDGHAEHRARARPAARDGDGRCDAAEVVGDEGRERGEVDDAAEVLPRAEQGAGERAERAVGPDDESAVPRERGGELGGDERHRDAPREGEGEEAEQREQRARRADRPLGAVRAAGHLEVDEEDQRQQR</sequence>
<dbReference type="FunCoup" id="A0A0P0VXZ6">
    <property type="interactions" value="1"/>
</dbReference>
<evidence type="ECO:0000313" key="2">
    <source>
        <dbReference type="EMBL" id="BAS84397.1"/>
    </source>
</evidence>
<organism evidence="2 3">
    <name type="scientific">Oryza sativa subsp. japonica</name>
    <name type="common">Rice</name>
    <dbReference type="NCBI Taxonomy" id="39947"/>
    <lineage>
        <taxon>Eukaryota</taxon>
        <taxon>Viridiplantae</taxon>
        <taxon>Streptophyta</taxon>
        <taxon>Embryophyta</taxon>
        <taxon>Tracheophyta</taxon>
        <taxon>Spermatophyta</taxon>
        <taxon>Magnoliopsida</taxon>
        <taxon>Liliopsida</taxon>
        <taxon>Poales</taxon>
        <taxon>Poaceae</taxon>
        <taxon>BOP clade</taxon>
        <taxon>Oryzoideae</taxon>
        <taxon>Oryzeae</taxon>
        <taxon>Oryzinae</taxon>
        <taxon>Oryza</taxon>
        <taxon>Oryza sativa</taxon>
    </lineage>
</organism>
<feature type="compositionally biased region" description="Acidic residues" evidence="1">
    <location>
        <begin position="105"/>
        <end position="114"/>
    </location>
</feature>
<dbReference type="InParanoid" id="A0A0P0VXZ6"/>
<feature type="compositionally biased region" description="Basic and acidic residues" evidence="1">
    <location>
        <begin position="202"/>
        <end position="231"/>
    </location>
</feature>
<dbReference type="Proteomes" id="UP000059680">
    <property type="component" value="Chromosome 3"/>
</dbReference>
<feature type="compositionally biased region" description="Acidic residues" evidence="1">
    <location>
        <begin position="431"/>
        <end position="440"/>
    </location>
</feature>
<dbReference type="Gramene" id="Os03t0374901-00">
    <property type="protein sequence ID" value="Os03t0374901-00"/>
    <property type="gene ID" value="Os03g0374901"/>
</dbReference>
<feature type="compositionally biased region" description="Basic and acidic residues" evidence="1">
    <location>
        <begin position="43"/>
        <end position="76"/>
    </location>
</feature>
<feature type="region of interest" description="Disordered" evidence="1">
    <location>
        <begin position="200"/>
        <end position="440"/>
    </location>
</feature>
<feature type="compositionally biased region" description="Basic and acidic residues" evidence="1">
    <location>
        <begin position="314"/>
        <end position="350"/>
    </location>
</feature>
<dbReference type="EMBL" id="AP014959">
    <property type="protein sequence ID" value="BAS84397.1"/>
    <property type="molecule type" value="Genomic_DNA"/>
</dbReference>
<reference evidence="2 3" key="3">
    <citation type="journal article" date="2013" name="Rice">
        <title>Improvement of the Oryza sativa Nipponbare reference genome using next generation sequence and optical map data.</title>
        <authorList>
            <person name="Kawahara Y."/>
            <person name="de la Bastide M."/>
            <person name="Hamilton J.P."/>
            <person name="Kanamori H."/>
            <person name="McCombie W.R."/>
            <person name="Ouyang S."/>
            <person name="Schwartz D.C."/>
            <person name="Tanaka T."/>
            <person name="Wu J."/>
            <person name="Zhou S."/>
            <person name="Childs K.L."/>
            <person name="Davidson R.M."/>
            <person name="Lin H."/>
            <person name="Quesada-Ocampo L."/>
            <person name="Vaillancourt B."/>
            <person name="Sakai H."/>
            <person name="Lee S.S."/>
            <person name="Kim J."/>
            <person name="Numa H."/>
            <person name="Itoh T."/>
            <person name="Buell C.R."/>
            <person name="Matsumoto T."/>
        </authorList>
    </citation>
    <scope>NUCLEOTIDE SEQUENCE [LARGE SCALE GENOMIC DNA]</scope>
    <source>
        <strain evidence="3">cv. Nipponbare</strain>
    </source>
</reference>
<dbReference type="PaxDb" id="39947-A0A0P0VXZ6"/>
<reference evidence="2 3" key="2">
    <citation type="journal article" date="2013" name="Plant Cell Physiol.">
        <title>Rice Annotation Project Database (RAP-DB): an integrative and interactive database for rice genomics.</title>
        <authorList>
            <person name="Sakai H."/>
            <person name="Lee S.S."/>
            <person name="Tanaka T."/>
            <person name="Numa H."/>
            <person name="Kim J."/>
            <person name="Kawahara Y."/>
            <person name="Wakimoto H."/>
            <person name="Yang C.C."/>
            <person name="Iwamoto M."/>
            <person name="Abe T."/>
            <person name="Yamada Y."/>
            <person name="Muto A."/>
            <person name="Inokuchi H."/>
            <person name="Ikemura T."/>
            <person name="Matsumoto T."/>
            <person name="Sasaki T."/>
            <person name="Itoh T."/>
        </authorList>
    </citation>
    <scope>NUCLEOTIDE SEQUENCE [LARGE SCALE GENOMIC DNA]</scope>
    <source>
        <strain evidence="3">cv. Nipponbare</strain>
    </source>
</reference>
<feature type="region of interest" description="Disordered" evidence="1">
    <location>
        <begin position="1"/>
        <end position="185"/>
    </location>
</feature>
<evidence type="ECO:0000256" key="1">
    <source>
        <dbReference type="SAM" id="MobiDB-lite"/>
    </source>
</evidence>
<feature type="compositionally biased region" description="Basic and acidic residues" evidence="1">
    <location>
        <begin position="144"/>
        <end position="154"/>
    </location>
</feature>
<reference evidence="3" key="1">
    <citation type="journal article" date="2005" name="Nature">
        <title>The map-based sequence of the rice genome.</title>
        <authorList>
            <consortium name="International rice genome sequencing project (IRGSP)"/>
            <person name="Matsumoto T."/>
            <person name="Wu J."/>
            <person name="Kanamori H."/>
            <person name="Katayose Y."/>
            <person name="Fujisawa M."/>
            <person name="Namiki N."/>
            <person name="Mizuno H."/>
            <person name="Yamamoto K."/>
            <person name="Antonio B.A."/>
            <person name="Baba T."/>
            <person name="Sakata K."/>
            <person name="Nagamura Y."/>
            <person name="Aoki H."/>
            <person name="Arikawa K."/>
            <person name="Arita K."/>
            <person name="Bito T."/>
            <person name="Chiden Y."/>
            <person name="Fujitsuka N."/>
            <person name="Fukunaka R."/>
            <person name="Hamada M."/>
            <person name="Harada C."/>
            <person name="Hayashi A."/>
            <person name="Hijishita S."/>
            <person name="Honda M."/>
            <person name="Hosokawa S."/>
            <person name="Ichikawa Y."/>
            <person name="Idonuma A."/>
            <person name="Iijima M."/>
            <person name="Ikeda M."/>
            <person name="Ikeno M."/>
            <person name="Ito K."/>
            <person name="Ito S."/>
            <person name="Ito T."/>
            <person name="Ito Y."/>
            <person name="Ito Y."/>
            <person name="Iwabuchi A."/>
            <person name="Kamiya K."/>
            <person name="Karasawa W."/>
            <person name="Kurita K."/>
            <person name="Katagiri S."/>
            <person name="Kikuta A."/>
            <person name="Kobayashi H."/>
            <person name="Kobayashi N."/>
            <person name="Machita K."/>
            <person name="Maehara T."/>
            <person name="Masukawa M."/>
            <person name="Mizubayashi T."/>
            <person name="Mukai Y."/>
            <person name="Nagasaki H."/>
            <person name="Nagata Y."/>
            <person name="Naito S."/>
            <person name="Nakashima M."/>
            <person name="Nakama Y."/>
            <person name="Nakamichi Y."/>
            <person name="Nakamura M."/>
            <person name="Meguro A."/>
            <person name="Negishi M."/>
            <person name="Ohta I."/>
            <person name="Ohta T."/>
            <person name="Okamoto M."/>
            <person name="Ono N."/>
            <person name="Saji S."/>
            <person name="Sakaguchi M."/>
            <person name="Sakai K."/>
            <person name="Shibata M."/>
            <person name="Shimokawa T."/>
            <person name="Song J."/>
            <person name="Takazaki Y."/>
            <person name="Terasawa K."/>
            <person name="Tsugane M."/>
            <person name="Tsuji K."/>
            <person name="Ueda S."/>
            <person name="Waki K."/>
            <person name="Yamagata H."/>
            <person name="Yamamoto M."/>
            <person name="Yamamoto S."/>
            <person name="Yamane H."/>
            <person name="Yoshiki S."/>
            <person name="Yoshihara R."/>
            <person name="Yukawa K."/>
            <person name="Zhong H."/>
            <person name="Yano M."/>
            <person name="Yuan Q."/>
            <person name="Ouyang S."/>
            <person name="Liu J."/>
            <person name="Jones K.M."/>
            <person name="Gansberger K."/>
            <person name="Moffat K."/>
            <person name="Hill J."/>
            <person name="Bera J."/>
            <person name="Fadrosh D."/>
            <person name="Jin S."/>
            <person name="Johri S."/>
            <person name="Kim M."/>
            <person name="Overton L."/>
            <person name="Reardon M."/>
            <person name="Tsitrin T."/>
            <person name="Vuong H."/>
            <person name="Weaver B."/>
            <person name="Ciecko A."/>
            <person name="Tallon L."/>
            <person name="Jackson J."/>
            <person name="Pai G."/>
            <person name="Aken S.V."/>
            <person name="Utterback T."/>
            <person name="Reidmuller S."/>
            <person name="Feldblyum T."/>
            <person name="Hsiao J."/>
            <person name="Zismann V."/>
            <person name="Iobst S."/>
            <person name="de Vazeille A.R."/>
            <person name="Buell C.R."/>
            <person name="Ying K."/>
            <person name="Li Y."/>
            <person name="Lu T."/>
            <person name="Huang Y."/>
            <person name="Zhao Q."/>
            <person name="Feng Q."/>
            <person name="Zhang L."/>
            <person name="Zhu J."/>
            <person name="Weng Q."/>
            <person name="Mu J."/>
            <person name="Lu Y."/>
            <person name="Fan D."/>
            <person name="Liu Y."/>
            <person name="Guan J."/>
            <person name="Zhang Y."/>
            <person name="Yu S."/>
            <person name="Liu X."/>
            <person name="Zhang Y."/>
            <person name="Hong G."/>
            <person name="Han B."/>
            <person name="Choisne N."/>
            <person name="Demange N."/>
            <person name="Orjeda G."/>
            <person name="Samain S."/>
            <person name="Cattolico L."/>
            <person name="Pelletier E."/>
            <person name="Couloux A."/>
            <person name="Segurens B."/>
            <person name="Wincker P."/>
            <person name="D'Hont A."/>
            <person name="Scarpelli C."/>
            <person name="Weissenbach J."/>
            <person name="Salanoubat M."/>
            <person name="Quetier F."/>
            <person name="Yu Y."/>
            <person name="Kim H.R."/>
            <person name="Rambo T."/>
            <person name="Currie J."/>
            <person name="Collura K."/>
            <person name="Luo M."/>
            <person name="Yang T."/>
            <person name="Ammiraju J.S.S."/>
            <person name="Engler F."/>
            <person name="Soderlund C."/>
            <person name="Wing R.A."/>
            <person name="Palmer L.E."/>
            <person name="de la Bastide M."/>
            <person name="Spiegel L."/>
            <person name="Nascimento L."/>
            <person name="Zutavern T."/>
            <person name="O'Shaughnessy A."/>
            <person name="Dike S."/>
            <person name="Dedhia N."/>
            <person name="Preston R."/>
            <person name="Balija V."/>
            <person name="McCombie W.R."/>
            <person name="Chow T."/>
            <person name="Chen H."/>
            <person name="Chung M."/>
            <person name="Chen C."/>
            <person name="Shaw J."/>
            <person name="Wu H."/>
            <person name="Hsiao K."/>
            <person name="Chao Y."/>
            <person name="Chu M."/>
            <person name="Cheng C."/>
            <person name="Hour A."/>
            <person name="Lee P."/>
            <person name="Lin S."/>
            <person name="Lin Y."/>
            <person name="Liou J."/>
            <person name="Liu S."/>
            <person name="Hsing Y."/>
            <person name="Raghuvanshi S."/>
            <person name="Mohanty A."/>
            <person name="Bharti A.K."/>
            <person name="Gaur A."/>
            <person name="Gupta V."/>
            <person name="Kumar D."/>
            <person name="Ravi V."/>
            <person name="Vij S."/>
            <person name="Kapur A."/>
            <person name="Khurana P."/>
            <person name="Khurana P."/>
            <person name="Khurana J.P."/>
            <person name="Tyagi A.K."/>
            <person name="Gaikwad K."/>
            <person name="Singh A."/>
            <person name="Dalal V."/>
            <person name="Srivastava S."/>
            <person name="Dixit A."/>
            <person name="Pal A.K."/>
            <person name="Ghazi I.A."/>
            <person name="Yadav M."/>
            <person name="Pandit A."/>
            <person name="Bhargava A."/>
            <person name="Sureshbabu K."/>
            <person name="Batra K."/>
            <person name="Sharma T.R."/>
            <person name="Mohapatra T."/>
            <person name="Singh N.K."/>
            <person name="Messing J."/>
            <person name="Nelson A.B."/>
            <person name="Fuks G."/>
            <person name="Kavchok S."/>
            <person name="Keizer G."/>
            <person name="Linton E."/>
            <person name="Llaca V."/>
            <person name="Song R."/>
            <person name="Tanyolac B."/>
            <person name="Young S."/>
            <person name="Ho-Il K."/>
            <person name="Hahn J.H."/>
            <person name="Sangsakoo G."/>
            <person name="Vanavichit A."/>
            <person name="de Mattos Luiz.A.T."/>
            <person name="Zimmer P.D."/>
            <person name="Malone G."/>
            <person name="Dellagostin O."/>
            <person name="de Oliveira A.C."/>
            <person name="Bevan M."/>
            <person name="Bancroft I."/>
            <person name="Minx P."/>
            <person name="Cordum H."/>
            <person name="Wilson R."/>
            <person name="Cheng Z."/>
            <person name="Jin W."/>
            <person name="Jiang J."/>
            <person name="Leong S.A."/>
            <person name="Iwama H."/>
            <person name="Gojobori T."/>
            <person name="Itoh T."/>
            <person name="Niimura Y."/>
            <person name="Fujii Y."/>
            <person name="Habara T."/>
            <person name="Sakai H."/>
            <person name="Sato Y."/>
            <person name="Wilson G."/>
            <person name="Kumar K."/>
            <person name="McCouch S."/>
            <person name="Juretic N."/>
            <person name="Hoen D."/>
            <person name="Wright S."/>
            <person name="Bruskiewich R."/>
            <person name="Bureau T."/>
            <person name="Miyao A."/>
            <person name="Hirochika H."/>
            <person name="Nishikawa T."/>
            <person name="Kadowaki K."/>
            <person name="Sugiura M."/>
            <person name="Burr B."/>
            <person name="Sasaki T."/>
        </authorList>
    </citation>
    <scope>NUCLEOTIDE SEQUENCE [LARGE SCALE GENOMIC DNA]</scope>
    <source>
        <strain evidence="3">cv. Nipponbare</strain>
    </source>
</reference>
<dbReference type="AlphaFoldDB" id="A0A0P0VXZ6"/>
<feature type="compositionally biased region" description="Basic residues" evidence="1">
    <location>
        <begin position="266"/>
        <end position="288"/>
    </location>
</feature>
<feature type="non-terminal residue" evidence="2">
    <location>
        <position position="1"/>
    </location>
</feature>
<feature type="compositionally biased region" description="Gly residues" evidence="1">
    <location>
        <begin position="119"/>
        <end position="132"/>
    </location>
</feature>
<gene>
    <name evidence="2" type="ordered locus">Os03g0374901</name>
    <name evidence="2" type="ORF">OSNPB_030374901</name>
</gene>